<dbReference type="OrthoDB" id="5366688at2759"/>
<feature type="transmembrane region" description="Helical" evidence="1">
    <location>
        <begin position="51"/>
        <end position="73"/>
    </location>
</feature>
<dbReference type="AlphaFoldDB" id="A0A384JHM6"/>
<keyword evidence="3" id="KW-1185">Reference proteome</keyword>
<evidence type="ECO:0000313" key="3">
    <source>
        <dbReference type="Proteomes" id="UP000001798"/>
    </source>
</evidence>
<feature type="transmembrane region" description="Helical" evidence="1">
    <location>
        <begin position="12"/>
        <end position="39"/>
    </location>
</feature>
<reference evidence="2 3" key="1">
    <citation type="journal article" date="2011" name="PLoS Genet.">
        <title>Genomic analysis of the necrotrophic fungal pathogens Sclerotinia sclerotiorum and Botrytis cinerea.</title>
        <authorList>
            <person name="Amselem J."/>
            <person name="Cuomo C.A."/>
            <person name="van Kan J.A."/>
            <person name="Viaud M."/>
            <person name="Benito E.P."/>
            <person name="Couloux A."/>
            <person name="Coutinho P.M."/>
            <person name="de Vries R.P."/>
            <person name="Dyer P.S."/>
            <person name="Fillinger S."/>
            <person name="Fournier E."/>
            <person name="Gout L."/>
            <person name="Hahn M."/>
            <person name="Kohn L."/>
            <person name="Lapalu N."/>
            <person name="Plummer K.M."/>
            <person name="Pradier J.M."/>
            <person name="Quevillon E."/>
            <person name="Sharon A."/>
            <person name="Simon A."/>
            <person name="ten Have A."/>
            <person name="Tudzynski B."/>
            <person name="Tudzynski P."/>
            <person name="Wincker P."/>
            <person name="Andrew M."/>
            <person name="Anthouard V."/>
            <person name="Beever R.E."/>
            <person name="Beffa R."/>
            <person name="Benoit I."/>
            <person name="Bouzid O."/>
            <person name="Brault B."/>
            <person name="Chen Z."/>
            <person name="Choquer M."/>
            <person name="Collemare J."/>
            <person name="Cotton P."/>
            <person name="Danchin E.G."/>
            <person name="Da Silva C."/>
            <person name="Gautier A."/>
            <person name="Giraud C."/>
            <person name="Giraud T."/>
            <person name="Gonzalez C."/>
            <person name="Grossetete S."/>
            <person name="Guldener U."/>
            <person name="Henrissat B."/>
            <person name="Howlett B.J."/>
            <person name="Kodira C."/>
            <person name="Kretschmer M."/>
            <person name="Lappartient A."/>
            <person name="Leroch M."/>
            <person name="Levis C."/>
            <person name="Mauceli E."/>
            <person name="Neuveglise C."/>
            <person name="Oeser B."/>
            <person name="Pearson M."/>
            <person name="Poulain J."/>
            <person name="Poussereau N."/>
            <person name="Quesneville H."/>
            <person name="Rascle C."/>
            <person name="Schumacher J."/>
            <person name="Segurens B."/>
            <person name="Sexton A."/>
            <person name="Silva E."/>
            <person name="Sirven C."/>
            <person name="Soanes D.M."/>
            <person name="Talbot N.J."/>
            <person name="Templeton M."/>
            <person name="Yandava C."/>
            <person name="Yarden O."/>
            <person name="Zeng Q."/>
            <person name="Rollins J.A."/>
            <person name="Lebrun M.H."/>
            <person name="Dickman M."/>
        </authorList>
    </citation>
    <scope>NUCLEOTIDE SEQUENCE [LARGE SCALE GENOMIC DNA]</scope>
    <source>
        <strain evidence="2 3">B05.10</strain>
    </source>
</reference>
<dbReference type="OMA" id="KISYTHW"/>
<dbReference type="RefSeq" id="XP_001559778.1">
    <property type="nucleotide sequence ID" value="XM_001559728.2"/>
</dbReference>
<evidence type="ECO:0008006" key="4">
    <source>
        <dbReference type="Google" id="ProtNLM"/>
    </source>
</evidence>
<name>A0A384JHM6_BOTFB</name>
<keyword evidence="1" id="KW-1133">Transmembrane helix</keyword>
<organism evidence="2 3">
    <name type="scientific">Botryotinia fuckeliana (strain B05.10)</name>
    <name type="common">Noble rot fungus</name>
    <name type="synonym">Botrytis cinerea</name>
    <dbReference type="NCBI Taxonomy" id="332648"/>
    <lineage>
        <taxon>Eukaryota</taxon>
        <taxon>Fungi</taxon>
        <taxon>Dikarya</taxon>
        <taxon>Ascomycota</taxon>
        <taxon>Pezizomycotina</taxon>
        <taxon>Leotiomycetes</taxon>
        <taxon>Helotiales</taxon>
        <taxon>Sclerotiniaceae</taxon>
        <taxon>Botrytis</taxon>
    </lineage>
</organism>
<keyword evidence="1" id="KW-0812">Transmembrane</keyword>
<protein>
    <recommendedName>
        <fullName evidence="4">MARVEL domain-containing protein</fullName>
    </recommendedName>
</protein>
<evidence type="ECO:0000313" key="2">
    <source>
        <dbReference type="EMBL" id="ATZ50050.1"/>
    </source>
</evidence>
<sequence>MFSPKGQDYGSFGFAFTITRALQAICLICILSMSANFIAEINSVDTAPPSVIIATLSIVVIVVVFLLIGYLLYLELQLSFLLATAFDTAALIALIVVSVKVGTPLSYLECPALPNVGVTSAFVESAVGNFSKANYYFWVGASKTACYEMKAIWGFSMALCVLFFFSGIINMCIWKKNKLVALKGDLEYQG</sequence>
<dbReference type="GeneID" id="5440419"/>
<feature type="transmembrane region" description="Helical" evidence="1">
    <location>
        <begin position="151"/>
        <end position="173"/>
    </location>
</feature>
<dbReference type="Proteomes" id="UP000001798">
    <property type="component" value="Chromosome 5"/>
</dbReference>
<dbReference type="VEuPathDB" id="FungiDB:Bcin05g04400"/>
<reference evidence="2 3" key="2">
    <citation type="journal article" date="2012" name="Eukaryot. Cell">
        <title>Genome update of Botrytis cinerea strains B05.10 and T4.</title>
        <authorList>
            <person name="Staats M."/>
            <person name="van Kan J.A."/>
        </authorList>
    </citation>
    <scope>NUCLEOTIDE SEQUENCE [LARGE SCALE GENOMIC DNA]</scope>
    <source>
        <strain evidence="2 3">B05.10</strain>
    </source>
</reference>
<feature type="transmembrane region" description="Helical" evidence="1">
    <location>
        <begin position="80"/>
        <end position="99"/>
    </location>
</feature>
<proteinExistence type="predicted"/>
<keyword evidence="1" id="KW-0472">Membrane</keyword>
<dbReference type="EMBL" id="CP009809">
    <property type="protein sequence ID" value="ATZ50050.1"/>
    <property type="molecule type" value="Genomic_DNA"/>
</dbReference>
<dbReference type="KEGG" id="bfu:BCIN_05g04400"/>
<accession>A0A384JHM6</accession>
<evidence type="ECO:0000256" key="1">
    <source>
        <dbReference type="SAM" id="Phobius"/>
    </source>
</evidence>
<reference evidence="2 3" key="3">
    <citation type="journal article" date="2017" name="Mol. Plant Pathol.">
        <title>A gapless genome sequence of the fungus Botrytis cinerea.</title>
        <authorList>
            <person name="Van Kan J.A."/>
            <person name="Stassen J.H."/>
            <person name="Mosbach A."/>
            <person name="Van Der Lee T.A."/>
            <person name="Faino L."/>
            <person name="Farmer A.D."/>
            <person name="Papasotiriou D.G."/>
            <person name="Zhou S."/>
            <person name="Seidl M.F."/>
            <person name="Cottam E."/>
            <person name="Edel D."/>
            <person name="Hahn M."/>
            <person name="Schwartz D.C."/>
            <person name="Dietrich R.A."/>
            <person name="Widdison S."/>
            <person name="Scalliet G."/>
        </authorList>
    </citation>
    <scope>NUCLEOTIDE SEQUENCE [LARGE SCALE GENOMIC DNA]</scope>
    <source>
        <strain evidence="2 3">B05.10</strain>
    </source>
</reference>
<gene>
    <name evidence="2" type="ORF">BCIN_05g04400</name>
</gene>